<dbReference type="InterPro" id="IPR041457">
    <property type="entry name" value="CxC2_KDZ-assoc"/>
</dbReference>
<dbReference type="Pfam" id="PF18803">
    <property type="entry name" value="CxC2"/>
    <property type="match status" value="1"/>
</dbReference>
<dbReference type="AlphaFoldDB" id="A0A0C3EZE0"/>
<evidence type="ECO:0000313" key="3">
    <source>
        <dbReference type="Proteomes" id="UP000054166"/>
    </source>
</evidence>
<gene>
    <name evidence="2" type="ORF">PILCRDRAFT_605943</name>
</gene>
<organism evidence="2 3">
    <name type="scientific">Piloderma croceum (strain F 1598)</name>
    <dbReference type="NCBI Taxonomy" id="765440"/>
    <lineage>
        <taxon>Eukaryota</taxon>
        <taxon>Fungi</taxon>
        <taxon>Dikarya</taxon>
        <taxon>Basidiomycota</taxon>
        <taxon>Agaricomycotina</taxon>
        <taxon>Agaricomycetes</taxon>
        <taxon>Agaricomycetidae</taxon>
        <taxon>Atheliales</taxon>
        <taxon>Atheliaceae</taxon>
        <taxon>Piloderma</taxon>
    </lineage>
</organism>
<accession>A0A0C3EZE0</accession>
<dbReference type="InParanoid" id="A0A0C3EZE0"/>
<dbReference type="EMBL" id="KN833020">
    <property type="protein sequence ID" value="KIM77915.1"/>
    <property type="molecule type" value="Genomic_DNA"/>
</dbReference>
<dbReference type="STRING" id="765440.A0A0C3EZE0"/>
<feature type="domain" description="CxC2-like cysteine cluster KDZ transposase-associated" evidence="1">
    <location>
        <begin position="79"/>
        <end position="185"/>
    </location>
</feature>
<evidence type="ECO:0000313" key="2">
    <source>
        <dbReference type="EMBL" id="KIM77915.1"/>
    </source>
</evidence>
<proteinExistence type="predicted"/>
<name>A0A0C3EZE0_PILCF</name>
<dbReference type="HOGENOM" id="CLU_003703_1_0_1"/>
<keyword evidence="3" id="KW-1185">Reference proteome</keyword>
<evidence type="ECO:0000259" key="1">
    <source>
        <dbReference type="Pfam" id="PF18803"/>
    </source>
</evidence>
<dbReference type="Proteomes" id="UP000054166">
    <property type="component" value="Unassembled WGS sequence"/>
</dbReference>
<protein>
    <recommendedName>
        <fullName evidence="1">CxC2-like cysteine cluster KDZ transposase-associated domain-containing protein</fullName>
    </recommendedName>
</protein>
<reference evidence="3" key="2">
    <citation type="submission" date="2015-01" db="EMBL/GenBank/DDBJ databases">
        <title>Evolutionary Origins and Diversification of the Mycorrhizal Mutualists.</title>
        <authorList>
            <consortium name="DOE Joint Genome Institute"/>
            <consortium name="Mycorrhizal Genomics Consortium"/>
            <person name="Kohler A."/>
            <person name="Kuo A."/>
            <person name="Nagy L.G."/>
            <person name="Floudas D."/>
            <person name="Copeland A."/>
            <person name="Barry K.W."/>
            <person name="Cichocki N."/>
            <person name="Veneault-Fourrey C."/>
            <person name="LaButti K."/>
            <person name="Lindquist E.A."/>
            <person name="Lipzen A."/>
            <person name="Lundell T."/>
            <person name="Morin E."/>
            <person name="Murat C."/>
            <person name="Riley R."/>
            <person name="Ohm R."/>
            <person name="Sun H."/>
            <person name="Tunlid A."/>
            <person name="Henrissat B."/>
            <person name="Grigoriev I.V."/>
            <person name="Hibbett D.S."/>
            <person name="Martin F."/>
        </authorList>
    </citation>
    <scope>NUCLEOTIDE SEQUENCE [LARGE SCALE GENOMIC DNA]</scope>
    <source>
        <strain evidence="3">F 1598</strain>
    </source>
</reference>
<sequence>MMAAFEKHFDKLQFAILERKYDPKAGTNCACGAGRSLYRCQDCFTSISSCQQCLLRSHVDPPLHHIQRWTGTHFERTNLGDLGLMLFLGHSTSRCPNAPTNSNKRPTVIIHTNAIHKLHIEYCHCAHATDKPTQLSSAGLFPATTEKPETAFTFSVLKEFHTHTLSSKKSAYDYFIALQRLTNNVFPDRTYVSTLYVHSMRPYNPTFVWDLYREFLRVARVWKYLALTRF</sequence>
<reference evidence="2 3" key="1">
    <citation type="submission" date="2014-04" db="EMBL/GenBank/DDBJ databases">
        <authorList>
            <consortium name="DOE Joint Genome Institute"/>
            <person name="Kuo A."/>
            <person name="Tarkka M."/>
            <person name="Buscot F."/>
            <person name="Kohler A."/>
            <person name="Nagy L.G."/>
            <person name="Floudas D."/>
            <person name="Copeland A."/>
            <person name="Barry K.W."/>
            <person name="Cichocki N."/>
            <person name="Veneault-Fourrey C."/>
            <person name="LaButti K."/>
            <person name="Lindquist E.A."/>
            <person name="Lipzen A."/>
            <person name="Lundell T."/>
            <person name="Morin E."/>
            <person name="Murat C."/>
            <person name="Sun H."/>
            <person name="Tunlid A."/>
            <person name="Henrissat B."/>
            <person name="Grigoriev I.V."/>
            <person name="Hibbett D.S."/>
            <person name="Martin F."/>
            <person name="Nordberg H.P."/>
            <person name="Cantor M.N."/>
            <person name="Hua S.X."/>
        </authorList>
    </citation>
    <scope>NUCLEOTIDE SEQUENCE [LARGE SCALE GENOMIC DNA]</scope>
    <source>
        <strain evidence="2 3">F 1598</strain>
    </source>
</reference>
<dbReference type="OrthoDB" id="3257613at2759"/>